<evidence type="ECO:0000256" key="1">
    <source>
        <dbReference type="ARBA" id="ARBA00022723"/>
    </source>
</evidence>
<evidence type="ECO:0000313" key="6">
    <source>
        <dbReference type="Proteomes" id="UP000192569"/>
    </source>
</evidence>
<accession>A0A1W1VRG2</accession>
<keyword evidence="1" id="KW-0479">Metal-binding</keyword>
<dbReference type="EMBL" id="LT838272">
    <property type="protein sequence ID" value="SMB95938.1"/>
    <property type="molecule type" value="Genomic_DNA"/>
</dbReference>
<sequence>MDTFDLTPDPKVLIALTHTPMQPLDALCELIDNAIDSFQTAKLQGIPVEHPLVVIDLPRPSDIKHGGGSIRVRDNGPGLTRDMAEKALRAGFSGNNPFDSLGLFGMGFNISTGKLGRVTRFLTARKEEDTAIEVVIDLEQIRQSGSYRVPFSRKQKEFEHGTLVEISGWWPEGNPNSGFVRKLVQYGIPKVREEIGRRYATILRERGVRIIINGDPCEPFEHCVWSDSRYVERKGYGKIPAVFRFNEVVGTQIRCCSCTALVPAGHKQCPACGSSNLRTIEERIRGWVGIQRFDHPTDFGIDLIRNGRAIRIGEKAAFFEYVDEFKRTIKDYPIDQPYGRIVGEVHLDHVPVDFLKQDFQRTSPEWQRAMSFLRGDSSLQPNQPGADQNNSPLFKLYQGYRRVRVPGKTDLYMGYWDPEKKRPVRVSRDVEREFYERFKRREPGYYDDTEWWKLVEEADKPPLEELVECPECAAQNLKTSEVCTVCERVLIGKTCLNPECRQFIPKSAPSCPHCGTLQEPQVQEPWKCLVCGRRNSPDEKTCSSCGMQRGTENTLSKEYLLKHSYKSDELSIPGCTVLLADGSRSAPVDVDTYITKVPISPPDQPDKQVPLIAFKGEKIEVFVDKNHRLFKTFRVRPEQMIAAEVALFLYDYNRRLCAQQQYQGLHTLSNLQWEILDMRWSDALEDSAERLREDILAFFDALRQRLPHLLGERAKDIFNDLSDDQKKHLVNNLLGRNIDISNLGDMKQSGEYLYYIDEQTVVDIFHKYPEEFFDGKFWQVTYAGISGLPDVAVEQARKSIVATYLNCLEDVSSFLRYRAPEAIITQRARMSLEFLQQKVV</sequence>
<feature type="domain" description="RanBP2-type" evidence="4">
    <location>
        <begin position="522"/>
        <end position="551"/>
    </location>
</feature>
<dbReference type="PROSITE" id="PS01358">
    <property type="entry name" value="ZF_RANBP2_1"/>
    <property type="match status" value="1"/>
</dbReference>
<evidence type="ECO:0000313" key="5">
    <source>
        <dbReference type="EMBL" id="SMB95938.1"/>
    </source>
</evidence>
<dbReference type="InterPro" id="IPR036890">
    <property type="entry name" value="HATPase_C_sf"/>
</dbReference>
<dbReference type="GO" id="GO:0016301">
    <property type="term" value="F:kinase activity"/>
    <property type="evidence" value="ECO:0007669"/>
    <property type="project" value="UniProtKB-KW"/>
</dbReference>
<evidence type="ECO:0000256" key="2">
    <source>
        <dbReference type="ARBA" id="ARBA00022771"/>
    </source>
</evidence>
<keyword evidence="3" id="KW-0862">Zinc</keyword>
<keyword evidence="5" id="KW-0808">Transferase</keyword>
<dbReference type="OrthoDB" id="9788304at2"/>
<keyword evidence="6" id="KW-1185">Reference proteome</keyword>
<protein>
    <submittedName>
        <fullName evidence="5">Histidine kinase-, DNA gyrase B-, and HSP90-like ATPase</fullName>
    </submittedName>
</protein>
<keyword evidence="5" id="KW-0418">Kinase</keyword>
<evidence type="ECO:0000256" key="3">
    <source>
        <dbReference type="ARBA" id="ARBA00022833"/>
    </source>
</evidence>
<dbReference type="SUPFAM" id="SSF55874">
    <property type="entry name" value="ATPase domain of HSP90 chaperone/DNA topoisomerase II/histidine kinase"/>
    <property type="match status" value="1"/>
</dbReference>
<gene>
    <name evidence="5" type="ORF">SAMN00808754_1360</name>
</gene>
<dbReference type="RefSeq" id="WP_084664985.1">
    <property type="nucleotide sequence ID" value="NZ_LT838272.1"/>
</dbReference>
<dbReference type="AlphaFoldDB" id="A0A1W1VRG2"/>
<dbReference type="Gene3D" id="3.30.565.10">
    <property type="entry name" value="Histidine kinase-like ATPase, C-terminal domain"/>
    <property type="match status" value="1"/>
</dbReference>
<keyword evidence="2" id="KW-0863">Zinc-finger</keyword>
<organism evidence="5 6">
    <name type="scientific">Thermanaeromonas toyohensis ToBE</name>
    <dbReference type="NCBI Taxonomy" id="698762"/>
    <lineage>
        <taxon>Bacteria</taxon>
        <taxon>Bacillati</taxon>
        <taxon>Bacillota</taxon>
        <taxon>Clostridia</taxon>
        <taxon>Neomoorellales</taxon>
        <taxon>Neomoorellaceae</taxon>
        <taxon>Thermanaeromonas</taxon>
    </lineage>
</organism>
<proteinExistence type="predicted"/>
<dbReference type="PROSITE" id="PS50199">
    <property type="entry name" value="ZF_RANBP2_2"/>
    <property type="match status" value="1"/>
</dbReference>
<reference evidence="5 6" key="1">
    <citation type="submission" date="2017-04" db="EMBL/GenBank/DDBJ databases">
        <authorList>
            <person name="Afonso C.L."/>
            <person name="Miller P.J."/>
            <person name="Scott M.A."/>
            <person name="Spackman E."/>
            <person name="Goraichik I."/>
            <person name="Dimitrov K.M."/>
            <person name="Suarez D.L."/>
            <person name="Swayne D.E."/>
        </authorList>
    </citation>
    <scope>NUCLEOTIDE SEQUENCE [LARGE SCALE GENOMIC DNA]</scope>
    <source>
        <strain evidence="5 6">ToBE</strain>
    </source>
</reference>
<dbReference type="InterPro" id="IPR001876">
    <property type="entry name" value="Znf_RanBP2"/>
</dbReference>
<dbReference type="GO" id="GO:0008270">
    <property type="term" value="F:zinc ion binding"/>
    <property type="evidence" value="ECO:0007669"/>
    <property type="project" value="UniProtKB-KW"/>
</dbReference>
<evidence type="ECO:0000259" key="4">
    <source>
        <dbReference type="PROSITE" id="PS50199"/>
    </source>
</evidence>
<name>A0A1W1VRG2_9FIRM</name>
<dbReference type="Pfam" id="PF13589">
    <property type="entry name" value="HATPase_c_3"/>
    <property type="match status" value="1"/>
</dbReference>
<dbReference type="STRING" id="698762.SAMN00808754_1360"/>
<dbReference type="Proteomes" id="UP000192569">
    <property type="component" value="Chromosome I"/>
</dbReference>